<accession>A0A918TBE3</accession>
<reference evidence="1" key="1">
    <citation type="journal article" date="2014" name="Int. J. Syst. Evol. Microbiol.">
        <title>Complete genome sequence of Corynebacterium casei LMG S-19264T (=DSM 44701T), isolated from a smear-ripened cheese.</title>
        <authorList>
            <consortium name="US DOE Joint Genome Institute (JGI-PGF)"/>
            <person name="Walter F."/>
            <person name="Albersmeier A."/>
            <person name="Kalinowski J."/>
            <person name="Ruckert C."/>
        </authorList>
    </citation>
    <scope>NUCLEOTIDE SEQUENCE</scope>
    <source>
        <strain evidence="1">JCM 4633</strain>
    </source>
</reference>
<dbReference type="Proteomes" id="UP000646244">
    <property type="component" value="Unassembled WGS sequence"/>
</dbReference>
<proteinExistence type="predicted"/>
<evidence type="ECO:0000313" key="1">
    <source>
        <dbReference type="EMBL" id="GHC39075.1"/>
    </source>
</evidence>
<name>A0A918TBE3_STRCJ</name>
<dbReference type="AlphaFoldDB" id="A0A918TBE3"/>
<gene>
    <name evidence="1" type="ORF">GCM10010507_10960</name>
</gene>
<comment type="caution">
    <text evidence="1">The sequence shown here is derived from an EMBL/GenBank/DDBJ whole genome shotgun (WGS) entry which is preliminary data.</text>
</comment>
<evidence type="ECO:0000313" key="2">
    <source>
        <dbReference type="Proteomes" id="UP000646244"/>
    </source>
</evidence>
<sequence>MSPPVARNVAEQGGEAVRADAGVRNAYTSHPGIGAVSWIRHGWSVWTAWANLTAGNG</sequence>
<dbReference type="EMBL" id="BMVB01000003">
    <property type="protein sequence ID" value="GHC39075.1"/>
    <property type="molecule type" value="Genomic_DNA"/>
</dbReference>
<reference evidence="1" key="2">
    <citation type="submission" date="2020-09" db="EMBL/GenBank/DDBJ databases">
        <authorList>
            <person name="Sun Q."/>
            <person name="Ohkuma M."/>
        </authorList>
    </citation>
    <scope>NUCLEOTIDE SEQUENCE</scope>
    <source>
        <strain evidence="1">JCM 4633</strain>
    </source>
</reference>
<protein>
    <submittedName>
        <fullName evidence="1">Uncharacterized protein</fullName>
    </submittedName>
</protein>
<organism evidence="1 2">
    <name type="scientific">Streptomyces cinnamoneus</name>
    <name type="common">Streptoverticillium cinnamoneum</name>
    <dbReference type="NCBI Taxonomy" id="53446"/>
    <lineage>
        <taxon>Bacteria</taxon>
        <taxon>Bacillati</taxon>
        <taxon>Actinomycetota</taxon>
        <taxon>Actinomycetes</taxon>
        <taxon>Kitasatosporales</taxon>
        <taxon>Streptomycetaceae</taxon>
        <taxon>Streptomyces</taxon>
        <taxon>Streptomyces cinnamoneus group</taxon>
    </lineage>
</organism>